<dbReference type="EMBL" id="JAKKPZ010000477">
    <property type="protein sequence ID" value="KAI1694711.1"/>
    <property type="molecule type" value="Genomic_DNA"/>
</dbReference>
<evidence type="ECO:0000256" key="1">
    <source>
        <dbReference type="SAM" id="Phobius"/>
    </source>
</evidence>
<protein>
    <submittedName>
        <fullName evidence="2">Uncharacterized protein</fullName>
    </submittedName>
</protein>
<keyword evidence="3" id="KW-1185">Reference proteome</keyword>
<feature type="transmembrane region" description="Helical" evidence="1">
    <location>
        <begin position="411"/>
        <end position="432"/>
    </location>
</feature>
<organism evidence="2 3">
    <name type="scientific">Ditylenchus destructor</name>
    <dbReference type="NCBI Taxonomy" id="166010"/>
    <lineage>
        <taxon>Eukaryota</taxon>
        <taxon>Metazoa</taxon>
        <taxon>Ecdysozoa</taxon>
        <taxon>Nematoda</taxon>
        <taxon>Chromadorea</taxon>
        <taxon>Rhabditida</taxon>
        <taxon>Tylenchina</taxon>
        <taxon>Tylenchomorpha</taxon>
        <taxon>Sphaerularioidea</taxon>
        <taxon>Anguinidae</taxon>
        <taxon>Anguininae</taxon>
        <taxon>Ditylenchus</taxon>
    </lineage>
</organism>
<dbReference type="Proteomes" id="UP001201812">
    <property type="component" value="Unassembled WGS sequence"/>
</dbReference>
<proteinExistence type="predicted"/>
<evidence type="ECO:0000313" key="2">
    <source>
        <dbReference type="EMBL" id="KAI1694711.1"/>
    </source>
</evidence>
<evidence type="ECO:0000313" key="3">
    <source>
        <dbReference type="Proteomes" id="UP001201812"/>
    </source>
</evidence>
<name>A0AAD4MM97_9BILA</name>
<sequence>MYFVADLLSFALQSVYNKHFYLYRDISFCPYCNAVIDYMENLGVHLARKDEGHCRKDDCEISSLTEVINQTCTFEDNTPYEKLCSDMYSATLCANDTVVTKCGDLFGDDYMRRNYTPPNVYPCWHCQQMTKYMSKFNKTVQQRDANKSHDNPLGTTCPLNFTSDCAEKNAQPMIQDCKNKQIPSNLSFFADPAHSKNVCRLADNCAYCTEAINITEKYGGRLKIESDSGPSEYCVRPDCTKRYPCADCTELIEFMGKHDGKVYQADKNNNPVVVRSVNMTCPVGRDECYGCPKSNAKNFVDECKKVFYEATSFGHSNESVGVEYCSALQVMLKCVHDEVKAICGHSETKRYMKSEMYPEVRGDMCEDCIKSVAFMEGFGGHVYIRDLPAGAVCKLNKTIEKTKPVTSAKSYYASGFYVHILSLLYVFMYSVLQVL</sequence>
<dbReference type="AlphaFoldDB" id="A0AAD4MM97"/>
<gene>
    <name evidence="2" type="ORF">DdX_19970</name>
</gene>
<accession>A0AAD4MM97</accession>
<comment type="caution">
    <text evidence="2">The sequence shown here is derived from an EMBL/GenBank/DDBJ whole genome shotgun (WGS) entry which is preliminary data.</text>
</comment>
<reference evidence="2" key="1">
    <citation type="submission" date="2022-01" db="EMBL/GenBank/DDBJ databases">
        <title>Genome Sequence Resource for Two Populations of Ditylenchus destructor, the Migratory Endoparasitic Phytonematode.</title>
        <authorList>
            <person name="Zhang H."/>
            <person name="Lin R."/>
            <person name="Xie B."/>
        </authorList>
    </citation>
    <scope>NUCLEOTIDE SEQUENCE</scope>
    <source>
        <strain evidence="2">BazhouSP</strain>
    </source>
</reference>
<keyword evidence="1" id="KW-0812">Transmembrane</keyword>
<keyword evidence="1" id="KW-1133">Transmembrane helix</keyword>
<keyword evidence="1" id="KW-0472">Membrane</keyword>